<keyword evidence="3" id="KW-1185">Reference proteome</keyword>
<evidence type="ECO:0000313" key="2">
    <source>
        <dbReference type="EMBL" id="THJ33511.1"/>
    </source>
</evidence>
<keyword evidence="1" id="KW-0812">Transmembrane</keyword>
<evidence type="ECO:0000313" key="3">
    <source>
        <dbReference type="Proteomes" id="UP000306236"/>
    </source>
</evidence>
<dbReference type="RefSeq" id="WP_136406435.1">
    <property type="nucleotide sequence ID" value="NZ_SSWX01000010.1"/>
</dbReference>
<dbReference type="Proteomes" id="UP000306236">
    <property type="component" value="Unassembled WGS sequence"/>
</dbReference>
<organism evidence="2 3">
    <name type="scientific">Lampropedia aestuarii</name>
    <dbReference type="NCBI Taxonomy" id="2562762"/>
    <lineage>
        <taxon>Bacteria</taxon>
        <taxon>Pseudomonadati</taxon>
        <taxon>Pseudomonadota</taxon>
        <taxon>Betaproteobacteria</taxon>
        <taxon>Burkholderiales</taxon>
        <taxon>Comamonadaceae</taxon>
        <taxon>Lampropedia</taxon>
    </lineage>
</organism>
<gene>
    <name evidence="2" type="ORF">E8K88_09535</name>
</gene>
<dbReference type="EMBL" id="SSWX01000010">
    <property type="protein sequence ID" value="THJ33511.1"/>
    <property type="molecule type" value="Genomic_DNA"/>
</dbReference>
<comment type="caution">
    <text evidence="2">The sequence shown here is derived from an EMBL/GenBank/DDBJ whole genome shotgun (WGS) entry which is preliminary data.</text>
</comment>
<name>A0A4S5BR77_9BURK</name>
<reference evidence="2 3" key="1">
    <citation type="submission" date="2019-04" db="EMBL/GenBank/DDBJ databases">
        <title>Lampropedia sp YIM MLB12 draf genome.</title>
        <authorList>
            <person name="Wang Y.-X."/>
        </authorList>
    </citation>
    <scope>NUCLEOTIDE SEQUENCE [LARGE SCALE GENOMIC DNA]</scope>
    <source>
        <strain evidence="2 3">YIM MLB12</strain>
    </source>
</reference>
<accession>A0A4S5BR77</accession>
<sequence>MEGFWIGALKYCGSTALAGFVGYTVYPQIIASSHLKNLTHSELFALMGLIVLATFGLCLAVINTSIKRGSGSKNSIKIKGSTIHGNVQAGNNNTYRNDK</sequence>
<proteinExistence type="predicted"/>
<keyword evidence="1" id="KW-1133">Transmembrane helix</keyword>
<keyword evidence="1" id="KW-0472">Membrane</keyword>
<dbReference type="AlphaFoldDB" id="A0A4S5BR77"/>
<feature type="transmembrane region" description="Helical" evidence="1">
    <location>
        <begin position="43"/>
        <end position="62"/>
    </location>
</feature>
<evidence type="ECO:0000256" key="1">
    <source>
        <dbReference type="SAM" id="Phobius"/>
    </source>
</evidence>
<protein>
    <submittedName>
        <fullName evidence="2">Uncharacterized protein</fullName>
    </submittedName>
</protein>